<feature type="transmembrane region" description="Helical" evidence="11">
    <location>
        <begin position="349"/>
        <end position="367"/>
    </location>
</feature>
<evidence type="ECO:0000256" key="9">
    <source>
        <dbReference type="ARBA" id="ARBA00023049"/>
    </source>
</evidence>
<evidence type="ECO:0000256" key="11">
    <source>
        <dbReference type="SAM" id="Phobius"/>
    </source>
</evidence>
<accession>A0A0G0WNJ8</accession>
<feature type="domain" description="PDZ" evidence="12">
    <location>
        <begin position="144"/>
        <end position="185"/>
    </location>
</feature>
<dbReference type="SMART" id="SM00228">
    <property type="entry name" value="PDZ"/>
    <property type="match status" value="1"/>
</dbReference>
<evidence type="ECO:0000256" key="10">
    <source>
        <dbReference type="ARBA" id="ARBA00023136"/>
    </source>
</evidence>
<dbReference type="Gene3D" id="2.30.42.10">
    <property type="match status" value="1"/>
</dbReference>
<evidence type="ECO:0000259" key="12">
    <source>
        <dbReference type="PROSITE" id="PS50106"/>
    </source>
</evidence>
<dbReference type="PANTHER" id="PTHR42837">
    <property type="entry name" value="REGULATOR OF SIGMA-E PROTEASE RSEP"/>
    <property type="match status" value="1"/>
</dbReference>
<comment type="similarity">
    <text evidence="3">Belongs to the peptidase M50B family.</text>
</comment>
<reference evidence="13 14" key="1">
    <citation type="journal article" date="2015" name="Nature">
        <title>rRNA introns, odd ribosomes, and small enigmatic genomes across a large radiation of phyla.</title>
        <authorList>
            <person name="Brown C.T."/>
            <person name="Hug L.A."/>
            <person name="Thomas B.C."/>
            <person name="Sharon I."/>
            <person name="Castelle C.J."/>
            <person name="Singh A."/>
            <person name="Wilkins M.J."/>
            <person name="Williams K.H."/>
            <person name="Banfield J.F."/>
        </authorList>
    </citation>
    <scope>NUCLEOTIDE SEQUENCE [LARGE SCALE GENOMIC DNA]</scope>
</reference>
<gene>
    <name evidence="13" type="ORF">UU67_C0002G0036</name>
</gene>
<keyword evidence="5 11" id="KW-0812">Transmembrane</keyword>
<evidence type="ECO:0000313" key="13">
    <source>
        <dbReference type="EMBL" id="KKS14370.1"/>
    </source>
</evidence>
<feature type="transmembrane region" description="Helical" evidence="11">
    <location>
        <begin position="302"/>
        <end position="323"/>
    </location>
</feature>
<evidence type="ECO:0000256" key="7">
    <source>
        <dbReference type="ARBA" id="ARBA00022833"/>
    </source>
</evidence>
<evidence type="ECO:0000256" key="4">
    <source>
        <dbReference type="ARBA" id="ARBA00022670"/>
    </source>
</evidence>
<dbReference type="Proteomes" id="UP000034753">
    <property type="component" value="Unassembled WGS sequence"/>
</dbReference>
<dbReference type="InterPro" id="IPR001478">
    <property type="entry name" value="PDZ"/>
</dbReference>
<protein>
    <submittedName>
        <fullName evidence="13">Membrane-associated zinc metalloprotease</fullName>
    </submittedName>
</protein>
<evidence type="ECO:0000256" key="8">
    <source>
        <dbReference type="ARBA" id="ARBA00022989"/>
    </source>
</evidence>
<dbReference type="GO" id="GO:0004222">
    <property type="term" value="F:metalloendopeptidase activity"/>
    <property type="evidence" value="ECO:0007669"/>
    <property type="project" value="InterPro"/>
</dbReference>
<evidence type="ECO:0000256" key="1">
    <source>
        <dbReference type="ARBA" id="ARBA00001947"/>
    </source>
</evidence>
<dbReference type="InterPro" id="IPR036034">
    <property type="entry name" value="PDZ_sf"/>
</dbReference>
<evidence type="ECO:0000256" key="6">
    <source>
        <dbReference type="ARBA" id="ARBA00022801"/>
    </source>
</evidence>
<organism evidence="13 14">
    <name type="scientific">Candidatus Daviesbacteria bacterium GW2011_GWB1_41_5</name>
    <dbReference type="NCBI Taxonomy" id="1618429"/>
    <lineage>
        <taxon>Bacteria</taxon>
        <taxon>Candidatus Daviesiibacteriota</taxon>
    </lineage>
</organism>
<dbReference type="SUPFAM" id="SSF50156">
    <property type="entry name" value="PDZ domain-like"/>
    <property type="match status" value="1"/>
</dbReference>
<dbReference type="PROSITE" id="PS50106">
    <property type="entry name" value="PDZ"/>
    <property type="match status" value="1"/>
</dbReference>
<evidence type="ECO:0000256" key="5">
    <source>
        <dbReference type="ARBA" id="ARBA00022692"/>
    </source>
</evidence>
<feature type="transmembrane region" description="Helical" evidence="11">
    <location>
        <begin position="94"/>
        <end position="118"/>
    </location>
</feature>
<dbReference type="CDD" id="cd06163">
    <property type="entry name" value="S2P-M50_PDZ_RseP-like"/>
    <property type="match status" value="1"/>
</dbReference>
<comment type="cofactor">
    <cofactor evidence="1">
        <name>Zn(2+)</name>
        <dbReference type="ChEBI" id="CHEBI:29105"/>
    </cofactor>
</comment>
<comment type="caution">
    <text evidence="13">The sequence shown here is derived from an EMBL/GenBank/DDBJ whole genome shotgun (WGS) entry which is preliminary data.</text>
</comment>
<dbReference type="EMBL" id="LCBN01000002">
    <property type="protein sequence ID" value="KKS14370.1"/>
    <property type="molecule type" value="Genomic_DNA"/>
</dbReference>
<proteinExistence type="inferred from homology"/>
<dbReference type="AlphaFoldDB" id="A0A0G0WNJ8"/>
<keyword evidence="10 11" id="KW-0472">Membrane</keyword>
<keyword evidence="6" id="KW-0378">Hydrolase</keyword>
<keyword evidence="8 11" id="KW-1133">Transmembrane helix</keyword>
<dbReference type="GO" id="GO:0016020">
    <property type="term" value="C:membrane"/>
    <property type="evidence" value="ECO:0007669"/>
    <property type="project" value="UniProtKB-SubCell"/>
</dbReference>
<dbReference type="InterPro" id="IPR008915">
    <property type="entry name" value="Peptidase_M50"/>
</dbReference>
<evidence type="ECO:0000256" key="3">
    <source>
        <dbReference type="ARBA" id="ARBA00007931"/>
    </source>
</evidence>
<keyword evidence="4 13" id="KW-0645">Protease</keyword>
<dbReference type="GO" id="GO:0006508">
    <property type="term" value="P:proteolysis"/>
    <property type="evidence" value="ECO:0007669"/>
    <property type="project" value="UniProtKB-KW"/>
</dbReference>
<keyword evidence="9 13" id="KW-0482">Metalloprotease</keyword>
<dbReference type="PANTHER" id="PTHR42837:SF2">
    <property type="entry name" value="MEMBRANE METALLOPROTEASE ARASP2, CHLOROPLASTIC-RELATED"/>
    <property type="match status" value="1"/>
</dbReference>
<dbReference type="InterPro" id="IPR004387">
    <property type="entry name" value="Pept_M50_Zn"/>
</dbReference>
<sequence>MILSIVIFIITLLFLVVAHEFGHFLLAKKFGVKVLEFGFGIPPRIWGKKVGETLVSINWIPLGGFVRLFGENGMDKEHLERKDAFVSKPTWQRILIIVAGASINFLLAATLFWVVLFAQGFKTSLPALTDYKFFGAKQVTQSTILVGNVAKDSPAEGKISPGDRILEINGIKLQKSEELIDLTKKFTGREITLNLQNPADEIRKVSLTPRLDPPKGQGAIGISLGTVKAINLSYETLPEKLGSGLTYSYNLGVYSIVVLGKFIGQAISSQDLAPVSETVSGPIAITGVASEILKTDSPVIPYLNFVAFISLNLAILNILPFPALDGGRLLFLLIELITRKKVKAEIEQFIHTLGFAILIGLSILVAFSDIRKLFF</sequence>
<name>A0A0G0WNJ8_9BACT</name>
<evidence type="ECO:0000313" key="14">
    <source>
        <dbReference type="Proteomes" id="UP000034753"/>
    </source>
</evidence>
<dbReference type="Pfam" id="PF02163">
    <property type="entry name" value="Peptidase_M50"/>
    <property type="match status" value="1"/>
</dbReference>
<evidence type="ECO:0000256" key="2">
    <source>
        <dbReference type="ARBA" id="ARBA00004141"/>
    </source>
</evidence>
<comment type="subcellular location">
    <subcellularLocation>
        <location evidence="2">Membrane</location>
        <topology evidence="2">Multi-pass membrane protein</topology>
    </subcellularLocation>
</comment>
<keyword evidence="7" id="KW-0862">Zinc</keyword>